<dbReference type="Gene3D" id="3.40.50.1360">
    <property type="match status" value="1"/>
</dbReference>
<dbReference type="Proteomes" id="UP001158066">
    <property type="component" value="Unassembled WGS sequence"/>
</dbReference>
<sequence length="264" mass="30353">MTSKVDKRRIEILHILETEGSAGVSEMAALFKVTPETIRNDFDNLSETYQLERVHGGLKKESGRRIMETYHYHQRQGVQQQVKRELCFQAMKHIEPGDCLYVDTGSTLTWLLPFMNRKKDVTIVTPSIALLSKYVMEGYESVFKNHQHRLIFLGGEVNSEILTTQGTLMTNCIKDFYFSKALFSVDAVDKKAGCMNVDIEAFNVTKSALRQGKKAILIADSTKFNQTATYRIAGWHEIDVIITDQQQDEEWEAICYQHCIEWVR</sequence>
<dbReference type="SMART" id="SM00420">
    <property type="entry name" value="HTH_DEOR"/>
    <property type="match status" value="1"/>
</dbReference>
<dbReference type="InterPro" id="IPR001034">
    <property type="entry name" value="DeoR_HTH"/>
</dbReference>
<dbReference type="SUPFAM" id="SSF100950">
    <property type="entry name" value="NagB/RpiA/CoA transferase-like"/>
    <property type="match status" value="1"/>
</dbReference>
<evidence type="ECO:0000259" key="4">
    <source>
        <dbReference type="PROSITE" id="PS51000"/>
    </source>
</evidence>
<evidence type="ECO:0000256" key="3">
    <source>
        <dbReference type="ARBA" id="ARBA00023163"/>
    </source>
</evidence>
<keyword evidence="6" id="KW-1185">Reference proteome</keyword>
<keyword evidence="3" id="KW-0804">Transcription</keyword>
<gene>
    <name evidence="5" type="ORF">SAMN06296020_101345</name>
</gene>
<dbReference type="InterPro" id="IPR018356">
    <property type="entry name" value="Tscrpt_reg_HTH_DeoR_CS"/>
</dbReference>
<evidence type="ECO:0000313" key="6">
    <source>
        <dbReference type="Proteomes" id="UP001158066"/>
    </source>
</evidence>
<dbReference type="Pfam" id="PF08220">
    <property type="entry name" value="HTH_DeoR"/>
    <property type="match status" value="1"/>
</dbReference>
<organism evidence="5 6">
    <name type="scientific">Anoxynatronum buryatiense</name>
    <dbReference type="NCBI Taxonomy" id="489973"/>
    <lineage>
        <taxon>Bacteria</taxon>
        <taxon>Bacillati</taxon>
        <taxon>Bacillota</taxon>
        <taxon>Clostridia</taxon>
        <taxon>Eubacteriales</taxon>
        <taxon>Clostridiaceae</taxon>
        <taxon>Anoxynatronum</taxon>
    </lineage>
</organism>
<feature type="domain" description="HTH deoR-type" evidence="4">
    <location>
        <begin position="5"/>
        <end position="60"/>
    </location>
</feature>
<dbReference type="RefSeq" id="WP_283407695.1">
    <property type="nucleotide sequence ID" value="NZ_FXUF01000001.1"/>
</dbReference>
<dbReference type="PANTHER" id="PTHR30363:SF44">
    <property type="entry name" value="AGA OPERON TRANSCRIPTIONAL REPRESSOR-RELATED"/>
    <property type="match status" value="1"/>
</dbReference>
<name>A0AA46AHJ9_9CLOT</name>
<keyword evidence="1" id="KW-0805">Transcription regulation</keyword>
<dbReference type="GO" id="GO:0003677">
    <property type="term" value="F:DNA binding"/>
    <property type="evidence" value="ECO:0007669"/>
    <property type="project" value="UniProtKB-KW"/>
</dbReference>
<evidence type="ECO:0000313" key="5">
    <source>
        <dbReference type="EMBL" id="SMP40220.1"/>
    </source>
</evidence>
<dbReference type="AlphaFoldDB" id="A0AA46AHJ9"/>
<keyword evidence="2" id="KW-0238">DNA-binding</keyword>
<dbReference type="PROSITE" id="PS00894">
    <property type="entry name" value="HTH_DEOR_1"/>
    <property type="match status" value="1"/>
</dbReference>
<protein>
    <submittedName>
        <fullName evidence="5">Transcriptional regulator, DeoR family</fullName>
    </submittedName>
</protein>
<dbReference type="SMART" id="SM01134">
    <property type="entry name" value="DeoRC"/>
    <property type="match status" value="1"/>
</dbReference>
<reference evidence="5" key="1">
    <citation type="submission" date="2017-05" db="EMBL/GenBank/DDBJ databases">
        <authorList>
            <person name="Varghese N."/>
            <person name="Submissions S."/>
        </authorList>
    </citation>
    <scope>NUCLEOTIDE SEQUENCE</scope>
    <source>
        <strain evidence="5">Su22</strain>
    </source>
</reference>
<dbReference type="InterPro" id="IPR050313">
    <property type="entry name" value="Carb_Metab_HTH_regulators"/>
</dbReference>
<dbReference type="InterPro" id="IPR037171">
    <property type="entry name" value="NagB/RpiA_transferase-like"/>
</dbReference>
<dbReference type="PANTHER" id="PTHR30363">
    <property type="entry name" value="HTH-TYPE TRANSCRIPTIONAL REGULATOR SRLR-RELATED"/>
    <property type="match status" value="1"/>
</dbReference>
<dbReference type="InterPro" id="IPR014036">
    <property type="entry name" value="DeoR-like_C"/>
</dbReference>
<dbReference type="Pfam" id="PF00455">
    <property type="entry name" value="DeoRC"/>
    <property type="match status" value="1"/>
</dbReference>
<dbReference type="PROSITE" id="PS51000">
    <property type="entry name" value="HTH_DEOR_2"/>
    <property type="match status" value="1"/>
</dbReference>
<accession>A0AA46AHJ9</accession>
<dbReference type="InterPro" id="IPR036390">
    <property type="entry name" value="WH_DNA-bd_sf"/>
</dbReference>
<dbReference type="GO" id="GO:0003700">
    <property type="term" value="F:DNA-binding transcription factor activity"/>
    <property type="evidence" value="ECO:0007669"/>
    <property type="project" value="InterPro"/>
</dbReference>
<dbReference type="SUPFAM" id="SSF46785">
    <property type="entry name" value="Winged helix' DNA-binding domain"/>
    <property type="match status" value="1"/>
</dbReference>
<evidence type="ECO:0000256" key="1">
    <source>
        <dbReference type="ARBA" id="ARBA00023015"/>
    </source>
</evidence>
<comment type="caution">
    <text evidence="5">The sequence shown here is derived from an EMBL/GenBank/DDBJ whole genome shotgun (WGS) entry which is preliminary data.</text>
</comment>
<evidence type="ECO:0000256" key="2">
    <source>
        <dbReference type="ARBA" id="ARBA00023125"/>
    </source>
</evidence>
<proteinExistence type="predicted"/>
<dbReference type="EMBL" id="FXUF01000001">
    <property type="protein sequence ID" value="SMP40220.1"/>
    <property type="molecule type" value="Genomic_DNA"/>
</dbReference>